<dbReference type="GO" id="GO:0003712">
    <property type="term" value="F:transcription coregulator activity"/>
    <property type="evidence" value="ECO:0007669"/>
    <property type="project" value="TreeGrafter"/>
</dbReference>
<feature type="compositionally biased region" description="Polar residues" evidence="9">
    <location>
        <begin position="157"/>
        <end position="166"/>
    </location>
</feature>
<evidence type="ECO:0000313" key="12">
    <source>
        <dbReference type="Proteomes" id="UP000887567"/>
    </source>
</evidence>
<proteinExistence type="predicted"/>
<comment type="subcellular location">
    <subcellularLocation>
        <location evidence="1">Nucleus</location>
    </subcellularLocation>
</comment>
<dbReference type="Pfam" id="PF17219">
    <property type="entry name" value="YAF2_RYBP"/>
    <property type="match status" value="1"/>
</dbReference>
<dbReference type="PROSITE" id="PS50199">
    <property type="entry name" value="ZF_RANBP2_2"/>
    <property type="match status" value="1"/>
</dbReference>
<evidence type="ECO:0000256" key="6">
    <source>
        <dbReference type="ARBA" id="ARBA00023163"/>
    </source>
</evidence>
<evidence type="ECO:0000256" key="3">
    <source>
        <dbReference type="ARBA" id="ARBA00022771"/>
    </source>
</evidence>
<keyword evidence="4" id="KW-0862">Zinc</keyword>
<name>A0A913XAT0_EXADI</name>
<evidence type="ECO:0000313" key="11">
    <source>
        <dbReference type="EnsemblMetazoa" id="XP_020901697.1"/>
    </source>
</evidence>
<dbReference type="InterPro" id="IPR033774">
    <property type="entry name" value="YAF2_RYBP"/>
</dbReference>
<dbReference type="PROSITE" id="PS01358">
    <property type="entry name" value="ZF_RANBP2_1"/>
    <property type="match status" value="1"/>
</dbReference>
<evidence type="ECO:0000256" key="9">
    <source>
        <dbReference type="SAM" id="MobiDB-lite"/>
    </source>
</evidence>
<keyword evidence="7" id="KW-0539">Nucleus</keyword>
<evidence type="ECO:0000256" key="2">
    <source>
        <dbReference type="ARBA" id="ARBA00022723"/>
    </source>
</evidence>
<dbReference type="SUPFAM" id="SSF90209">
    <property type="entry name" value="Ran binding protein zinc finger-like"/>
    <property type="match status" value="1"/>
</dbReference>
<dbReference type="Proteomes" id="UP000887567">
    <property type="component" value="Unplaced"/>
</dbReference>
<dbReference type="GeneID" id="110240252"/>
<dbReference type="GO" id="GO:0045893">
    <property type="term" value="P:positive regulation of DNA-templated transcription"/>
    <property type="evidence" value="ECO:0007669"/>
    <property type="project" value="InterPro"/>
</dbReference>
<evidence type="ECO:0000256" key="5">
    <source>
        <dbReference type="ARBA" id="ARBA00023015"/>
    </source>
</evidence>
<dbReference type="GO" id="GO:0005634">
    <property type="term" value="C:nucleus"/>
    <property type="evidence" value="ECO:0007669"/>
    <property type="project" value="UniProtKB-SubCell"/>
</dbReference>
<dbReference type="GO" id="GO:0003677">
    <property type="term" value="F:DNA binding"/>
    <property type="evidence" value="ECO:0007669"/>
    <property type="project" value="TreeGrafter"/>
</dbReference>
<accession>A0A913XAT0</accession>
<keyword evidence="5" id="KW-0805">Transcription regulation</keyword>
<dbReference type="InterPro" id="IPR036443">
    <property type="entry name" value="Znf_RanBP2_sf"/>
</dbReference>
<evidence type="ECO:0000259" key="10">
    <source>
        <dbReference type="PROSITE" id="PS50199"/>
    </source>
</evidence>
<dbReference type="OrthoDB" id="10063208at2759"/>
<dbReference type="PANTHER" id="PTHR12920">
    <property type="entry name" value="RYBP AND YAF2-RELATED"/>
    <property type="match status" value="1"/>
</dbReference>
<reference evidence="11" key="1">
    <citation type="submission" date="2022-11" db="UniProtKB">
        <authorList>
            <consortium name="EnsemblMetazoa"/>
        </authorList>
    </citation>
    <scope>IDENTIFICATION</scope>
</reference>
<keyword evidence="12" id="KW-1185">Reference proteome</keyword>
<feature type="region of interest" description="Disordered" evidence="9">
    <location>
        <begin position="125"/>
        <end position="166"/>
    </location>
</feature>
<dbReference type="AlphaFoldDB" id="A0A913XAT0"/>
<evidence type="ECO:0000256" key="8">
    <source>
        <dbReference type="PROSITE-ProRule" id="PRU00322"/>
    </source>
</evidence>
<sequence length="166" mass="18426">MDEKGDKKSPNRIKNKLVKQISDDSYWDCSVCTYRNTSEAFKCSMCDVRKGTSTRKPRINAQLVAQQVAQQYIPALPVKKTPNKKPFNKKMRPRLHNVDRSSAQHMAVTVGNVTVIITDYKLLKPGHSPSSPEGSSPVSEESFDPGPSNISLEFVGNGTNQEIESS</sequence>
<dbReference type="Pfam" id="PF00641">
    <property type="entry name" value="Zn_ribbon_RanBP"/>
    <property type="match status" value="1"/>
</dbReference>
<dbReference type="RefSeq" id="XP_020901697.1">
    <property type="nucleotide sequence ID" value="XM_021046038.2"/>
</dbReference>
<dbReference type="OMA" id="QHMAVTV"/>
<evidence type="ECO:0000256" key="1">
    <source>
        <dbReference type="ARBA" id="ARBA00004123"/>
    </source>
</evidence>
<dbReference type="KEGG" id="epa:110240252"/>
<dbReference type="GO" id="GO:0008270">
    <property type="term" value="F:zinc ion binding"/>
    <property type="evidence" value="ECO:0007669"/>
    <property type="project" value="UniProtKB-KW"/>
</dbReference>
<keyword evidence="6" id="KW-0804">Transcription</keyword>
<evidence type="ECO:0000256" key="4">
    <source>
        <dbReference type="ARBA" id="ARBA00022833"/>
    </source>
</evidence>
<feature type="compositionally biased region" description="Low complexity" evidence="9">
    <location>
        <begin position="128"/>
        <end position="140"/>
    </location>
</feature>
<dbReference type="EnsemblMetazoa" id="XM_021046038.2">
    <property type="protein sequence ID" value="XP_020901697.1"/>
    <property type="gene ID" value="LOC110240252"/>
</dbReference>
<evidence type="ECO:0000256" key="7">
    <source>
        <dbReference type="ARBA" id="ARBA00023242"/>
    </source>
</evidence>
<dbReference type="InterPro" id="IPR039958">
    <property type="entry name" value="RYBP/YAF2"/>
</dbReference>
<dbReference type="PANTHER" id="PTHR12920:SF4">
    <property type="entry name" value="GEO03726P1"/>
    <property type="match status" value="1"/>
</dbReference>
<organism evidence="11 12">
    <name type="scientific">Exaiptasia diaphana</name>
    <name type="common">Tropical sea anemone</name>
    <name type="synonym">Aiptasia pulchella</name>
    <dbReference type="NCBI Taxonomy" id="2652724"/>
    <lineage>
        <taxon>Eukaryota</taxon>
        <taxon>Metazoa</taxon>
        <taxon>Cnidaria</taxon>
        <taxon>Anthozoa</taxon>
        <taxon>Hexacorallia</taxon>
        <taxon>Actiniaria</taxon>
        <taxon>Aiptasiidae</taxon>
        <taxon>Exaiptasia</taxon>
    </lineage>
</organism>
<keyword evidence="2" id="KW-0479">Metal-binding</keyword>
<dbReference type="Gene3D" id="4.10.1060.10">
    <property type="entry name" value="Zinc finger, RanBP2-type"/>
    <property type="match status" value="1"/>
</dbReference>
<protein>
    <recommendedName>
        <fullName evidence="10">RanBP2-type domain-containing protein</fullName>
    </recommendedName>
</protein>
<dbReference type="SMART" id="SM00547">
    <property type="entry name" value="ZnF_RBZ"/>
    <property type="match status" value="1"/>
</dbReference>
<feature type="domain" description="RanBP2-type" evidence="10">
    <location>
        <begin position="23"/>
        <end position="52"/>
    </location>
</feature>
<keyword evidence="3 8" id="KW-0863">Zinc-finger</keyword>
<dbReference type="InterPro" id="IPR001876">
    <property type="entry name" value="Znf_RanBP2"/>
</dbReference>